<reference evidence="11 12" key="1">
    <citation type="journal article" date="2024" name="BMC Genomics">
        <title>De novo assembly and annotation of Popillia japonica's genome with initial clues to its potential as an invasive pest.</title>
        <authorList>
            <person name="Cucini C."/>
            <person name="Boschi S."/>
            <person name="Funari R."/>
            <person name="Cardaioli E."/>
            <person name="Iannotti N."/>
            <person name="Marturano G."/>
            <person name="Paoli F."/>
            <person name="Bruttini M."/>
            <person name="Carapelli A."/>
            <person name="Frati F."/>
            <person name="Nardi F."/>
        </authorList>
    </citation>
    <scope>NUCLEOTIDE SEQUENCE [LARGE SCALE GENOMIC DNA]</scope>
    <source>
        <strain evidence="11">DMR45628</strain>
    </source>
</reference>
<comment type="caution">
    <text evidence="11">The sequence shown here is derived from an EMBL/GenBank/DDBJ whole genome shotgun (WGS) entry which is preliminary data.</text>
</comment>
<keyword evidence="9" id="KW-0807">Transducer</keyword>
<dbReference type="GO" id="GO:0004984">
    <property type="term" value="F:olfactory receptor activity"/>
    <property type="evidence" value="ECO:0007669"/>
    <property type="project" value="InterPro"/>
</dbReference>
<comment type="subcellular location">
    <subcellularLocation>
        <location evidence="1">Cell membrane</location>
        <topology evidence="1">Multi-pass membrane protein</topology>
    </subcellularLocation>
</comment>
<accession>A0AAW1LSY2</accession>
<evidence type="ECO:0000256" key="4">
    <source>
        <dbReference type="ARBA" id="ARBA00022692"/>
    </source>
</evidence>
<organism evidence="11 12">
    <name type="scientific">Popillia japonica</name>
    <name type="common">Japanese beetle</name>
    <dbReference type="NCBI Taxonomy" id="7064"/>
    <lineage>
        <taxon>Eukaryota</taxon>
        <taxon>Metazoa</taxon>
        <taxon>Ecdysozoa</taxon>
        <taxon>Arthropoda</taxon>
        <taxon>Hexapoda</taxon>
        <taxon>Insecta</taxon>
        <taxon>Pterygota</taxon>
        <taxon>Neoptera</taxon>
        <taxon>Endopterygota</taxon>
        <taxon>Coleoptera</taxon>
        <taxon>Polyphaga</taxon>
        <taxon>Scarabaeiformia</taxon>
        <taxon>Scarabaeidae</taxon>
        <taxon>Rutelinae</taxon>
        <taxon>Popillia</taxon>
    </lineage>
</organism>
<evidence type="ECO:0000256" key="3">
    <source>
        <dbReference type="ARBA" id="ARBA00022606"/>
    </source>
</evidence>
<evidence type="ECO:0000256" key="5">
    <source>
        <dbReference type="ARBA" id="ARBA00022725"/>
    </source>
</evidence>
<dbReference type="Proteomes" id="UP001458880">
    <property type="component" value="Unassembled WGS sequence"/>
</dbReference>
<dbReference type="AlphaFoldDB" id="A0AAW1LSY2"/>
<keyword evidence="12" id="KW-1185">Reference proteome</keyword>
<evidence type="ECO:0000256" key="2">
    <source>
        <dbReference type="ARBA" id="ARBA00022475"/>
    </source>
</evidence>
<evidence type="ECO:0000256" key="8">
    <source>
        <dbReference type="ARBA" id="ARBA00023170"/>
    </source>
</evidence>
<name>A0AAW1LSY2_POPJA</name>
<keyword evidence="4 10" id="KW-0812">Transmembrane</keyword>
<evidence type="ECO:0000313" key="12">
    <source>
        <dbReference type="Proteomes" id="UP001458880"/>
    </source>
</evidence>
<sequence>MSRVKLGEALSAECSLIQLPFLSRASRPTEILLLDDDSDDTNKESFEFCICGKLLPYHFWKTEDFRRCTGIAAIPIMYKRMLIEQAFKFLHLRGQNLFVSAIGSNIRTCCCLVFEAVIGALMIMGMLQQLDDIYALLESITAFSTLIQTGTKAILLVLHKRKFLTGINYLNQFWPLDKFGEKCSSRLLSYGHFVENVLKLFRIVITVTGTLYLMKPIFERQRLLPMSFIVLCNFEDNSCYISYYVLQCFGLFTQLITLVGFDGLFFTLLFCGYAELEQIKNALVNLDLKQSTSTSDEELLQQATEIVEHHNFVLE</sequence>
<keyword evidence="8 11" id="KW-0675">Receptor</keyword>
<dbReference type="GO" id="GO:0005549">
    <property type="term" value="F:odorant binding"/>
    <property type="evidence" value="ECO:0007669"/>
    <property type="project" value="InterPro"/>
</dbReference>
<evidence type="ECO:0000256" key="10">
    <source>
        <dbReference type="SAM" id="Phobius"/>
    </source>
</evidence>
<feature type="transmembrane region" description="Helical" evidence="10">
    <location>
        <begin position="251"/>
        <end position="273"/>
    </location>
</feature>
<dbReference type="GO" id="GO:0005886">
    <property type="term" value="C:plasma membrane"/>
    <property type="evidence" value="ECO:0007669"/>
    <property type="project" value="UniProtKB-SubCell"/>
</dbReference>
<dbReference type="Pfam" id="PF02949">
    <property type="entry name" value="7tm_6"/>
    <property type="match status" value="1"/>
</dbReference>
<protein>
    <submittedName>
        <fullName evidence="11">7tm Odorant receptor</fullName>
    </submittedName>
</protein>
<evidence type="ECO:0000256" key="7">
    <source>
        <dbReference type="ARBA" id="ARBA00023136"/>
    </source>
</evidence>
<evidence type="ECO:0000256" key="9">
    <source>
        <dbReference type="ARBA" id="ARBA00023224"/>
    </source>
</evidence>
<keyword evidence="5" id="KW-0552">Olfaction</keyword>
<dbReference type="GO" id="GO:0007165">
    <property type="term" value="P:signal transduction"/>
    <property type="evidence" value="ECO:0007669"/>
    <property type="project" value="UniProtKB-KW"/>
</dbReference>
<evidence type="ECO:0000313" key="11">
    <source>
        <dbReference type="EMBL" id="KAK9737128.1"/>
    </source>
</evidence>
<dbReference type="InterPro" id="IPR004117">
    <property type="entry name" value="7tm6_olfct_rcpt"/>
</dbReference>
<keyword evidence="3" id="KW-0716">Sensory transduction</keyword>
<proteinExistence type="predicted"/>
<evidence type="ECO:0000256" key="6">
    <source>
        <dbReference type="ARBA" id="ARBA00022989"/>
    </source>
</evidence>
<keyword evidence="2" id="KW-1003">Cell membrane</keyword>
<keyword evidence="6 10" id="KW-1133">Transmembrane helix</keyword>
<dbReference type="PANTHER" id="PTHR21137:SF35">
    <property type="entry name" value="ODORANT RECEPTOR 19A-RELATED"/>
    <property type="match status" value="1"/>
</dbReference>
<evidence type="ECO:0000256" key="1">
    <source>
        <dbReference type="ARBA" id="ARBA00004651"/>
    </source>
</evidence>
<keyword evidence="7 10" id="KW-0472">Membrane</keyword>
<dbReference type="PANTHER" id="PTHR21137">
    <property type="entry name" value="ODORANT RECEPTOR"/>
    <property type="match status" value="1"/>
</dbReference>
<dbReference type="EMBL" id="JASPKY010000104">
    <property type="protein sequence ID" value="KAK9737128.1"/>
    <property type="molecule type" value="Genomic_DNA"/>
</dbReference>
<gene>
    <name evidence="11" type="ORF">QE152_g10966</name>
</gene>